<evidence type="ECO:0000313" key="8">
    <source>
        <dbReference type="Proteomes" id="UP001473302"/>
    </source>
</evidence>
<dbReference type="Pfam" id="PF00225">
    <property type="entry name" value="Kinesin"/>
    <property type="match status" value="1"/>
</dbReference>
<dbReference type="Proteomes" id="UP001473302">
    <property type="component" value="Unassembled WGS sequence"/>
</dbReference>
<dbReference type="InterPro" id="IPR027417">
    <property type="entry name" value="P-loop_NTPase"/>
</dbReference>
<keyword evidence="3" id="KW-0547">Nucleotide-binding</keyword>
<dbReference type="PANTHER" id="PTHR47968:SF75">
    <property type="entry name" value="CENTROMERE-ASSOCIATED PROTEIN E"/>
    <property type="match status" value="1"/>
</dbReference>
<organism evidence="7 8">
    <name type="scientific">Mucor flavus</name>
    <dbReference type="NCBI Taxonomy" id="439312"/>
    <lineage>
        <taxon>Eukaryota</taxon>
        <taxon>Fungi</taxon>
        <taxon>Fungi incertae sedis</taxon>
        <taxon>Mucoromycota</taxon>
        <taxon>Mucoromycotina</taxon>
        <taxon>Mucoromycetes</taxon>
        <taxon>Mucorales</taxon>
        <taxon>Mucorineae</taxon>
        <taxon>Mucoraceae</taxon>
        <taxon>Mucor</taxon>
    </lineage>
</organism>
<feature type="domain" description="Kinesin motor" evidence="6">
    <location>
        <begin position="96"/>
        <end position="442"/>
    </location>
</feature>
<dbReference type="PRINTS" id="PR00380">
    <property type="entry name" value="KINESINHEAVY"/>
</dbReference>
<name>A0ABP9YXM7_9FUNG</name>
<comment type="caution">
    <text evidence="7">The sequence shown here is derived from an EMBL/GenBank/DDBJ whole genome shotgun (WGS) entry which is preliminary data.</text>
</comment>
<dbReference type="InterPro" id="IPR036961">
    <property type="entry name" value="Kinesin_motor_dom_sf"/>
</dbReference>
<keyword evidence="3" id="KW-0067">ATP-binding</keyword>
<evidence type="ECO:0000256" key="4">
    <source>
        <dbReference type="SAM" id="Coils"/>
    </source>
</evidence>
<evidence type="ECO:0000256" key="5">
    <source>
        <dbReference type="SAM" id="MobiDB-lite"/>
    </source>
</evidence>
<feature type="coiled-coil region" evidence="4">
    <location>
        <begin position="458"/>
        <end position="492"/>
    </location>
</feature>
<dbReference type="PROSITE" id="PS50067">
    <property type="entry name" value="KINESIN_MOTOR_2"/>
    <property type="match status" value="1"/>
</dbReference>
<proteinExistence type="inferred from homology"/>
<evidence type="ECO:0000313" key="7">
    <source>
        <dbReference type="EMBL" id="GAA5811592.1"/>
    </source>
</evidence>
<feature type="compositionally biased region" description="Low complexity" evidence="5">
    <location>
        <begin position="52"/>
        <end position="64"/>
    </location>
</feature>
<dbReference type="SUPFAM" id="SSF52540">
    <property type="entry name" value="P-loop containing nucleoside triphosphate hydrolases"/>
    <property type="match status" value="1"/>
</dbReference>
<dbReference type="PANTHER" id="PTHR47968">
    <property type="entry name" value="CENTROMERE PROTEIN E"/>
    <property type="match status" value="1"/>
</dbReference>
<evidence type="ECO:0000256" key="1">
    <source>
        <dbReference type="ARBA" id="ARBA00023054"/>
    </source>
</evidence>
<dbReference type="Gene3D" id="3.40.850.10">
    <property type="entry name" value="Kinesin motor domain"/>
    <property type="match status" value="1"/>
</dbReference>
<feature type="binding site" evidence="3">
    <location>
        <begin position="169"/>
        <end position="176"/>
    </location>
    <ligand>
        <name>ATP</name>
        <dbReference type="ChEBI" id="CHEBI:30616"/>
    </ligand>
</feature>
<keyword evidence="2 3" id="KW-0505">Motor protein</keyword>
<keyword evidence="8" id="KW-1185">Reference proteome</keyword>
<feature type="region of interest" description="Disordered" evidence="5">
    <location>
        <begin position="1"/>
        <end position="81"/>
    </location>
</feature>
<sequence>MTNVTSTTTYLTTNNGGRLPTKSVSTSTISLLPRPIANLSHHRKTNVPKKSTTTTNKKQRATTTPQVHRRRTSSTSSNSSLTSNWLTGIFSQPKKTIKSAIRLSFDNNDSDWQIGDDSIRYIGSKHKKKFDFDYVFRGATTNQNMFDTCVKPTIRNVMKGLSGTVFTYGQPGSGKSHTMFVINYSIHFGKCNKKDPGILSFAFDTVFDSIKESVIRIHISNDDDHEYILCLSFFEIANEVIRDLLVEQSTGLKIADDNKRRGAYVTSLREQVITSSTDALQYIQKGEANRYLLSTNYDSHHSRSHTFIQLTVEKRELYKMSHSSSASVVSSTSSTTSSSSQLIQYLIDLASNDKSVYQVLKNPINKSCLALEAIVHNLSETGKSAGHPLPPYHDSKLTRLLQPSFMGQHNVVCICTVDMESAVQDEIPTLETLNFATRIRRIPATPKICDISEEKSLLVRYTNEISFLSLKLEKLERDNQENRHDLAKIKSVLEQRLHFKSRFILTSKSTLNSVQKYIITAEDDEEDPWKVINKLRVDFETLAASNSTQFGQLKSVMEETRSLPDEIAQLEAELNITRAELQVTQLLVNERDSSLGLRLK</sequence>
<gene>
    <name evidence="7" type="ORF">MFLAVUS_005032</name>
</gene>
<comment type="similarity">
    <text evidence="3">Belongs to the TRAFAC class myosin-kinesin ATPase superfamily. Kinesin family.</text>
</comment>
<evidence type="ECO:0000259" key="6">
    <source>
        <dbReference type="PROSITE" id="PS50067"/>
    </source>
</evidence>
<evidence type="ECO:0000256" key="2">
    <source>
        <dbReference type="ARBA" id="ARBA00023175"/>
    </source>
</evidence>
<feature type="compositionally biased region" description="Low complexity" evidence="5">
    <location>
        <begin position="1"/>
        <end position="15"/>
    </location>
</feature>
<dbReference type="SMART" id="SM00129">
    <property type="entry name" value="KISc"/>
    <property type="match status" value="1"/>
</dbReference>
<protein>
    <recommendedName>
        <fullName evidence="6">Kinesin motor domain-containing protein</fullName>
    </recommendedName>
</protein>
<reference evidence="7 8" key="1">
    <citation type="submission" date="2024-04" db="EMBL/GenBank/DDBJ databases">
        <title>genome sequences of Mucor flavus KT1a and Helicostylum pulchrum KT1b strains isolated from the surface of a dry-aged beef.</title>
        <authorList>
            <person name="Toyotome T."/>
            <person name="Hosono M."/>
            <person name="Torimaru M."/>
            <person name="Fukuda K."/>
            <person name="Mikami N."/>
        </authorList>
    </citation>
    <scope>NUCLEOTIDE SEQUENCE [LARGE SCALE GENOMIC DNA]</scope>
    <source>
        <strain evidence="7 8">KT1a</strain>
    </source>
</reference>
<dbReference type="EMBL" id="BAABUK010000010">
    <property type="protein sequence ID" value="GAA5811592.1"/>
    <property type="molecule type" value="Genomic_DNA"/>
</dbReference>
<keyword evidence="1 4" id="KW-0175">Coiled coil</keyword>
<evidence type="ECO:0000256" key="3">
    <source>
        <dbReference type="PROSITE-ProRule" id="PRU00283"/>
    </source>
</evidence>
<dbReference type="InterPro" id="IPR027640">
    <property type="entry name" value="Kinesin-like_fam"/>
</dbReference>
<dbReference type="InterPro" id="IPR001752">
    <property type="entry name" value="Kinesin_motor_dom"/>
</dbReference>
<accession>A0ABP9YXM7</accession>